<proteinExistence type="predicted"/>
<comment type="caution">
    <text evidence="2">The sequence shown here is derived from an EMBL/GenBank/DDBJ whole genome shotgun (WGS) entry which is preliminary data.</text>
</comment>
<reference evidence="2 3" key="1">
    <citation type="submission" date="2021-11" db="EMBL/GenBank/DDBJ databases">
        <authorList>
            <person name="Lee D.-H."/>
            <person name="Kim S.-B."/>
        </authorList>
    </citation>
    <scope>NUCLEOTIDE SEQUENCE [LARGE SCALE GENOMIC DNA]</scope>
    <source>
        <strain evidence="2 3">KCTC 52223</strain>
    </source>
</reference>
<name>A0ABS8KYQ5_9HYPH</name>
<keyword evidence="3" id="KW-1185">Reference proteome</keyword>
<evidence type="ECO:0000313" key="3">
    <source>
        <dbReference type="Proteomes" id="UP001198862"/>
    </source>
</evidence>
<dbReference type="Proteomes" id="UP001198862">
    <property type="component" value="Unassembled WGS sequence"/>
</dbReference>
<sequence length="176" mass="19750">MNPDLCLDFANTRFWRGQETPTETLKGPADLAIWTRAPKPPSQKEFEQALTLRETIHRVFDAVAQGKAPAGRDFEALNAALAAAPARKTLRHADDRYDWEIDMKSGTALALLAPVLWSAGDLLAGARRAKVRRCANPECLYLFVDESRAGRRRWCTMSSCGNRAKAKRHYHKSRQA</sequence>
<dbReference type="InterPro" id="IPR010852">
    <property type="entry name" value="ABATE"/>
</dbReference>
<protein>
    <submittedName>
        <fullName evidence="2">ABATE domain-containing protein</fullName>
    </submittedName>
</protein>
<dbReference type="Pfam" id="PF11706">
    <property type="entry name" value="zf-CGNR"/>
    <property type="match status" value="1"/>
</dbReference>
<dbReference type="RefSeq" id="WP_230552381.1">
    <property type="nucleotide sequence ID" value="NZ_JAJISD010000008.1"/>
</dbReference>
<evidence type="ECO:0000313" key="2">
    <source>
        <dbReference type="EMBL" id="MCC8431180.1"/>
    </source>
</evidence>
<dbReference type="PANTHER" id="PTHR35525">
    <property type="entry name" value="BLL6575 PROTEIN"/>
    <property type="match status" value="1"/>
</dbReference>
<dbReference type="SUPFAM" id="SSF160904">
    <property type="entry name" value="Jann2411-like"/>
    <property type="match status" value="1"/>
</dbReference>
<dbReference type="Pfam" id="PF07336">
    <property type="entry name" value="ABATE"/>
    <property type="match status" value="1"/>
</dbReference>
<dbReference type="InterPro" id="IPR021005">
    <property type="entry name" value="Znf_CGNR"/>
</dbReference>
<evidence type="ECO:0000259" key="1">
    <source>
        <dbReference type="Pfam" id="PF11706"/>
    </source>
</evidence>
<organism evidence="2 3">
    <name type="scientific">Reyranella aquatilis</name>
    <dbReference type="NCBI Taxonomy" id="2035356"/>
    <lineage>
        <taxon>Bacteria</taxon>
        <taxon>Pseudomonadati</taxon>
        <taxon>Pseudomonadota</taxon>
        <taxon>Alphaproteobacteria</taxon>
        <taxon>Hyphomicrobiales</taxon>
        <taxon>Reyranellaceae</taxon>
        <taxon>Reyranella</taxon>
    </lineage>
</organism>
<accession>A0ABS8KYQ5</accession>
<gene>
    <name evidence="2" type="ORF">LJ725_19575</name>
</gene>
<dbReference type="InterPro" id="IPR023286">
    <property type="entry name" value="ABATE_dom_sf"/>
</dbReference>
<dbReference type="Gene3D" id="1.10.3300.10">
    <property type="entry name" value="Jann2411-like domain"/>
    <property type="match status" value="1"/>
</dbReference>
<dbReference type="EMBL" id="JAJISD010000008">
    <property type="protein sequence ID" value="MCC8431180.1"/>
    <property type="molecule type" value="Genomic_DNA"/>
</dbReference>
<dbReference type="PANTHER" id="PTHR35525:SF3">
    <property type="entry name" value="BLL6575 PROTEIN"/>
    <property type="match status" value="1"/>
</dbReference>
<feature type="domain" description="Zinc finger CGNR" evidence="1">
    <location>
        <begin position="131"/>
        <end position="172"/>
    </location>
</feature>